<evidence type="ECO:0000313" key="2">
    <source>
        <dbReference type="EMBL" id="QCY47498.1"/>
    </source>
</evidence>
<evidence type="ECO:0008006" key="4">
    <source>
        <dbReference type="Google" id="ProtNLM"/>
    </source>
</evidence>
<proteinExistence type="predicted"/>
<dbReference type="EMBL" id="CP034412">
    <property type="protein sequence ID" value="QCY47498.1"/>
    <property type="molecule type" value="Genomic_DNA"/>
</dbReference>
<reference evidence="2 3" key="1">
    <citation type="submission" date="2018-12" db="EMBL/GenBank/DDBJ databases">
        <title>Complete Genome Sequence of Glutamicibacter creatinolyticus strain LGCM259,isolated from an abscess of a 12-year-old mare in Italy.</title>
        <authorList>
            <person name="Santos R.G."/>
            <person name="Silva A.L."/>
            <person name="Seyffert N."/>
            <person name="Castro T.L.P."/>
            <person name="Attili A.R."/>
            <person name="Rifici C."/>
            <person name="Mazzullo G."/>
            <person name="Brenig B."/>
            <person name="Venanzi F."/>
            <person name="Azevedo V."/>
        </authorList>
    </citation>
    <scope>NUCLEOTIDE SEQUENCE [LARGE SCALE GENOMIC DNA]</scope>
    <source>
        <strain evidence="2 3">LGCM 259</strain>
    </source>
</reference>
<feature type="region of interest" description="Disordered" evidence="1">
    <location>
        <begin position="207"/>
        <end position="250"/>
    </location>
</feature>
<accession>A0A5B7WTZ9</accession>
<keyword evidence="3" id="KW-1185">Reference proteome</keyword>
<sequence>MFFKRKKRQQEQQPVEDGATQQAASGTDAQDAAPGTDAQDAAPGTPQPVTGPFDIKDIDNPDDYLNFGSLLIKPMTGLKVRMDIEDQTKRVISLSLELAESRVQLQAFARSKSEELWPGISSKIAEDITGQNGEIFTRDGDYGKELLAKVPQQLPDGRAGHVALRFIGIDGPRWFLRVVIGGAAISDEQASKAVEELVRQVVVDRGDRPLPPRELLPLNVPSNATTRAEAPAGQPEVQRPERGPEITQIG</sequence>
<dbReference type="KEGG" id="gcr:GcLGCM259_1780"/>
<dbReference type="AlphaFoldDB" id="A0A5B7WTZ9"/>
<dbReference type="InterPro" id="IPR022183">
    <property type="entry name" value="DUF3710"/>
</dbReference>
<dbReference type="Pfam" id="PF12502">
    <property type="entry name" value="DUF3710"/>
    <property type="match status" value="1"/>
</dbReference>
<dbReference type="RefSeq" id="WP_138926428.1">
    <property type="nucleotide sequence ID" value="NZ_CP034412.1"/>
</dbReference>
<organism evidence="2 3">
    <name type="scientific">Glutamicibacter creatinolyticus</name>
    <dbReference type="NCBI Taxonomy" id="162496"/>
    <lineage>
        <taxon>Bacteria</taxon>
        <taxon>Bacillati</taxon>
        <taxon>Actinomycetota</taxon>
        <taxon>Actinomycetes</taxon>
        <taxon>Micrococcales</taxon>
        <taxon>Micrococcaceae</taxon>
        <taxon>Glutamicibacter</taxon>
    </lineage>
</organism>
<evidence type="ECO:0000313" key="3">
    <source>
        <dbReference type="Proteomes" id="UP000307000"/>
    </source>
</evidence>
<protein>
    <recommendedName>
        <fullName evidence="4">DUF3710 domain-containing protein</fullName>
    </recommendedName>
</protein>
<name>A0A5B7WTZ9_9MICC</name>
<feature type="region of interest" description="Disordered" evidence="1">
    <location>
        <begin position="1"/>
        <end position="57"/>
    </location>
</feature>
<feature type="compositionally biased region" description="Polar residues" evidence="1">
    <location>
        <begin position="19"/>
        <end position="28"/>
    </location>
</feature>
<gene>
    <name evidence="2" type="ORF">GcLGCM259_1780</name>
</gene>
<evidence type="ECO:0000256" key="1">
    <source>
        <dbReference type="SAM" id="MobiDB-lite"/>
    </source>
</evidence>
<dbReference type="Proteomes" id="UP000307000">
    <property type="component" value="Chromosome"/>
</dbReference>